<evidence type="ECO:0000313" key="9">
    <source>
        <dbReference type="EMBL" id="RKH29752.1"/>
    </source>
</evidence>
<feature type="compositionally biased region" description="Low complexity" evidence="7">
    <location>
        <begin position="9"/>
        <end position="26"/>
    </location>
</feature>
<dbReference type="InterPro" id="IPR001045">
    <property type="entry name" value="Spermi_synthase"/>
</dbReference>
<dbReference type="Proteomes" id="UP000273405">
    <property type="component" value="Unassembled WGS sequence"/>
</dbReference>
<feature type="transmembrane region" description="Helical" evidence="5">
    <location>
        <begin position="133"/>
        <end position="154"/>
    </location>
</feature>
<evidence type="ECO:0000256" key="4">
    <source>
        <dbReference type="ARBA" id="ARBA00023115"/>
    </source>
</evidence>
<name>A0A3A8MQA3_9BACT</name>
<dbReference type="PANTHER" id="PTHR43317:SF1">
    <property type="entry name" value="THERMOSPERMINE SYNTHASE ACAULIS5"/>
    <property type="match status" value="1"/>
</dbReference>
<evidence type="ECO:0000259" key="8">
    <source>
        <dbReference type="PROSITE" id="PS51006"/>
    </source>
</evidence>
<evidence type="ECO:0000256" key="1">
    <source>
        <dbReference type="ARBA" id="ARBA00007867"/>
    </source>
</evidence>
<dbReference type="AlphaFoldDB" id="A0A3A8MQA3"/>
<feature type="transmembrane region" description="Helical" evidence="5">
    <location>
        <begin position="200"/>
        <end position="222"/>
    </location>
</feature>
<reference evidence="10" key="1">
    <citation type="submission" date="2018-09" db="EMBL/GenBank/DDBJ databases">
        <authorList>
            <person name="Livingstone P.G."/>
            <person name="Whitworth D.E."/>
        </authorList>
    </citation>
    <scope>NUCLEOTIDE SEQUENCE [LARGE SCALE GENOMIC DNA]</scope>
    <source>
        <strain evidence="10">CA040B</strain>
    </source>
</reference>
<feature type="domain" description="PABS" evidence="8">
    <location>
        <begin position="236"/>
        <end position="475"/>
    </location>
</feature>
<feature type="binding site" evidence="5">
    <location>
        <position position="300"/>
    </location>
    <ligand>
        <name>spermidine</name>
        <dbReference type="ChEBI" id="CHEBI:57834"/>
    </ligand>
</feature>
<dbReference type="PROSITE" id="PS51006">
    <property type="entry name" value="PABS_2"/>
    <property type="match status" value="1"/>
</dbReference>
<dbReference type="GO" id="GO:0008295">
    <property type="term" value="P:spermidine biosynthetic process"/>
    <property type="evidence" value="ECO:0007669"/>
    <property type="project" value="UniProtKB-UniRule"/>
</dbReference>
<accession>A0A3A8MQA3</accession>
<feature type="transmembrane region" description="Helical" evidence="5">
    <location>
        <begin position="40"/>
        <end position="65"/>
    </location>
</feature>
<dbReference type="GO" id="GO:0010487">
    <property type="term" value="F:thermospermine synthase activity"/>
    <property type="evidence" value="ECO:0007669"/>
    <property type="project" value="UniProtKB-ARBA"/>
</dbReference>
<dbReference type="EC" id="2.5.1.16" evidence="5"/>
<evidence type="ECO:0000256" key="3">
    <source>
        <dbReference type="ARBA" id="ARBA00023066"/>
    </source>
</evidence>
<sequence>MKPTRTRRWASSSAPSSWGWPSSSRRPSAAERRDALNKTLLFLTVLVIATCGLIYELIVGTLASYLLGDSITQFSTVIGGYLFAMGIGSYLSRFVERGVAQRFVEIELAVALVGGLCAPMLFLTFTLTSVFPVVLYGSVLVIGTLVGLEIPLLLRILQDQLKFKDLVSQVLTFDYLGALAASVAFPLLLVPKLGLVRTSLLFGLLNAGVGLWSTWLLAPVLANPVRLRIKAVLLCAGLLVCFALGDRLTTFYEDQLYADEVVHATSSPYQRIIVTRGKRGFSLFLNGNLQFASIDEYRYHESLVHPAMVRARSVEHVLILGGGDGLAAREVLRYPEVKSVTLVDLDPAITGLATGYQELAALNGHALTHPKVRVINTDAMQFLSEGTGSYDVVVVDFPDPNNFALGKLYTTGFYKILKRRLSPGGVAVIQSTSPLFARRSFWCVATTLKAAGFWTEPYHALVPSFGEWGYVMVALEAPGRHRALPEGLVFLDEHTLEALTRFPPDMAPLPAEVNRLNNQVLVHYYEEEWRRWN</sequence>
<dbReference type="PANTHER" id="PTHR43317">
    <property type="entry name" value="THERMOSPERMINE SYNTHASE ACAULIS5"/>
    <property type="match status" value="1"/>
</dbReference>
<comment type="pathway">
    <text evidence="5">Amine and polyamine biosynthesis; spermidine biosynthesis; spermidine from putrescine: step 1/1.</text>
</comment>
<comment type="subcellular location">
    <subcellularLocation>
        <location evidence="5">Cell membrane</location>
        <topology evidence="5">Multi-pass membrane protein</topology>
    </subcellularLocation>
</comment>
<evidence type="ECO:0000256" key="2">
    <source>
        <dbReference type="ARBA" id="ARBA00022679"/>
    </source>
</evidence>
<keyword evidence="5" id="KW-0812">Transmembrane</keyword>
<comment type="caution">
    <text evidence="5">Lacks conserved residue(s) required for the propagation of feature annotation.</text>
</comment>
<dbReference type="NCBIfam" id="NF002956">
    <property type="entry name" value="PRK03612.1"/>
    <property type="match status" value="1"/>
</dbReference>
<keyword evidence="10" id="KW-1185">Reference proteome</keyword>
<feature type="binding site" evidence="5">
    <location>
        <position position="344"/>
    </location>
    <ligand>
        <name>S-methyl-5'-thioadenosine</name>
        <dbReference type="ChEBI" id="CHEBI:17509"/>
    </ligand>
</feature>
<keyword evidence="2 5" id="KW-0808">Transferase</keyword>
<comment type="caution">
    <text evidence="9">The sequence shown here is derived from an EMBL/GenBank/DDBJ whole genome shotgun (WGS) entry which is preliminary data.</text>
</comment>
<evidence type="ECO:0000256" key="5">
    <source>
        <dbReference type="HAMAP-Rule" id="MF_00198"/>
    </source>
</evidence>
<organism evidence="9 10">
    <name type="scientific">Corallococcus sicarius</name>
    <dbReference type="NCBI Taxonomy" id="2316726"/>
    <lineage>
        <taxon>Bacteria</taxon>
        <taxon>Pseudomonadati</taxon>
        <taxon>Myxococcota</taxon>
        <taxon>Myxococcia</taxon>
        <taxon>Myxococcales</taxon>
        <taxon>Cystobacterineae</taxon>
        <taxon>Myxococcaceae</taxon>
        <taxon>Corallococcus</taxon>
    </lineage>
</organism>
<feature type="region of interest" description="Disordered" evidence="7">
    <location>
        <begin position="1"/>
        <end position="26"/>
    </location>
</feature>
<feature type="transmembrane region" description="Helical" evidence="5">
    <location>
        <begin position="166"/>
        <end position="188"/>
    </location>
</feature>
<feature type="transmembrane region" description="Helical" evidence="5">
    <location>
        <begin position="229"/>
        <end position="245"/>
    </location>
</feature>
<dbReference type="Gene3D" id="3.40.50.150">
    <property type="entry name" value="Vaccinia Virus protein VP39"/>
    <property type="match status" value="1"/>
</dbReference>
<dbReference type="CDD" id="cd02440">
    <property type="entry name" value="AdoMet_MTases"/>
    <property type="match status" value="1"/>
</dbReference>
<feature type="binding site" evidence="5">
    <location>
        <begin position="378"/>
        <end position="379"/>
    </location>
    <ligand>
        <name>S-methyl-5'-thioadenosine</name>
        <dbReference type="ChEBI" id="CHEBI:17509"/>
    </ligand>
</feature>
<evidence type="ECO:0000313" key="10">
    <source>
        <dbReference type="Proteomes" id="UP000273405"/>
    </source>
</evidence>
<comment type="catalytic activity">
    <reaction evidence="5">
        <text>S-adenosyl 3-(methylsulfanyl)propylamine + putrescine = S-methyl-5'-thioadenosine + spermidine + H(+)</text>
        <dbReference type="Rhea" id="RHEA:12721"/>
        <dbReference type="ChEBI" id="CHEBI:15378"/>
        <dbReference type="ChEBI" id="CHEBI:17509"/>
        <dbReference type="ChEBI" id="CHEBI:57443"/>
        <dbReference type="ChEBI" id="CHEBI:57834"/>
        <dbReference type="ChEBI" id="CHEBI:326268"/>
        <dbReference type="EC" id="2.5.1.16"/>
    </reaction>
</comment>
<evidence type="ECO:0000256" key="6">
    <source>
        <dbReference type="PROSITE-ProRule" id="PRU00354"/>
    </source>
</evidence>
<feature type="transmembrane region" description="Helical" evidence="5">
    <location>
        <begin position="103"/>
        <end position="127"/>
    </location>
</feature>
<dbReference type="InterPro" id="IPR029063">
    <property type="entry name" value="SAM-dependent_MTases_sf"/>
</dbReference>
<feature type="active site" description="Proton acceptor" evidence="5 6">
    <location>
        <position position="396"/>
    </location>
</feature>
<dbReference type="SUPFAM" id="SSF53335">
    <property type="entry name" value="S-adenosyl-L-methionine-dependent methyltransferases"/>
    <property type="match status" value="1"/>
</dbReference>
<dbReference type="GO" id="GO:0005886">
    <property type="term" value="C:plasma membrane"/>
    <property type="evidence" value="ECO:0007669"/>
    <property type="project" value="UniProtKB-SubCell"/>
</dbReference>
<feature type="binding site" evidence="5">
    <location>
        <position position="270"/>
    </location>
    <ligand>
        <name>S-methyl-5'-thioadenosine</name>
        <dbReference type="ChEBI" id="CHEBI:17509"/>
    </ligand>
</feature>
<dbReference type="OrthoDB" id="9793120at2"/>
<comment type="subunit">
    <text evidence="5">Homodimer or homotetramer.</text>
</comment>
<dbReference type="UniPathway" id="UPA00248">
    <property type="reaction ID" value="UER00314"/>
</dbReference>
<evidence type="ECO:0000256" key="7">
    <source>
        <dbReference type="SAM" id="MobiDB-lite"/>
    </source>
</evidence>
<dbReference type="FunFam" id="3.40.50.150:FF:000088">
    <property type="entry name" value="Polyamine aminopropyltransferase"/>
    <property type="match status" value="1"/>
</dbReference>
<proteinExistence type="inferred from homology"/>
<dbReference type="Pfam" id="PF01564">
    <property type="entry name" value="Spermine_synth"/>
    <property type="match status" value="1"/>
</dbReference>
<comment type="similarity">
    <text evidence="1 5">Belongs to the spermidine/spermine synthase family.</text>
</comment>
<keyword evidence="4 5" id="KW-0620">Polyamine biosynthesis</keyword>
<dbReference type="HAMAP" id="MF_00198">
    <property type="entry name" value="Spermidine_synth"/>
    <property type="match status" value="1"/>
</dbReference>
<keyword evidence="3 5" id="KW-0745">Spermidine biosynthesis</keyword>
<protein>
    <recommendedName>
        <fullName evidence="5">Polyamine aminopropyltransferase</fullName>
    </recommendedName>
    <alternativeName>
        <fullName evidence="5">Putrescine aminopropyltransferase</fullName>
        <shortName evidence="5">PAPT</shortName>
    </alternativeName>
    <alternativeName>
        <fullName evidence="5">Spermidine synthase</fullName>
        <shortName evidence="5">SPDS</shortName>
        <shortName evidence="5">SPDSY</shortName>
        <ecNumber evidence="5">2.5.1.16</ecNumber>
    </alternativeName>
</protein>
<gene>
    <name evidence="5" type="primary">speE</name>
    <name evidence="9" type="ORF">D7X12_39420</name>
</gene>
<dbReference type="InterPro" id="IPR030374">
    <property type="entry name" value="PABS"/>
</dbReference>
<dbReference type="EMBL" id="RAWG01000492">
    <property type="protein sequence ID" value="RKH29752.1"/>
    <property type="molecule type" value="Genomic_DNA"/>
</dbReference>
<comment type="function">
    <text evidence="5">Catalyzes the irreversible transfer of a propylamine group from the amino donor S-adenosylmethioninamine (decarboxy-AdoMet) to putrescine (1,4-diaminobutane) to yield spermidine.</text>
</comment>
<feature type="transmembrane region" description="Helical" evidence="5">
    <location>
        <begin position="71"/>
        <end position="91"/>
    </location>
</feature>
<keyword evidence="5" id="KW-1133">Transmembrane helix</keyword>
<feature type="binding site" evidence="5">
    <location>
        <position position="324"/>
    </location>
    <ligand>
        <name>spermidine</name>
        <dbReference type="ChEBI" id="CHEBI:57834"/>
    </ligand>
</feature>
<dbReference type="PROSITE" id="PS01330">
    <property type="entry name" value="PABS_1"/>
    <property type="match status" value="1"/>
</dbReference>
<keyword evidence="5" id="KW-1003">Cell membrane</keyword>
<dbReference type="GO" id="GO:0004766">
    <property type="term" value="F:spermidine synthase activity"/>
    <property type="evidence" value="ECO:0007669"/>
    <property type="project" value="UniProtKB-UniRule"/>
</dbReference>
<dbReference type="InterPro" id="IPR030373">
    <property type="entry name" value="PABS_CS"/>
</dbReference>
<keyword evidence="5" id="KW-0472">Membrane</keyword>